<dbReference type="RefSeq" id="WP_221250854.1">
    <property type="nucleotide sequence ID" value="NZ_AP024355.1"/>
</dbReference>
<dbReference type="Proteomes" id="UP001319827">
    <property type="component" value="Chromosome"/>
</dbReference>
<dbReference type="InterPro" id="IPR001750">
    <property type="entry name" value="ND/Mrp_TM"/>
</dbReference>
<reference evidence="9 10" key="1">
    <citation type="journal article" date="2016" name="C (Basel)">
        <title>Selective Growth of and Electricity Production by Marine Exoelectrogenic Bacteria in Self-Aggregated Hydrogel of Microbially Reduced Graphene Oxide.</title>
        <authorList>
            <person name="Yoshida N."/>
            <person name="Goto Y."/>
            <person name="Miyata Y."/>
        </authorList>
    </citation>
    <scope>NUCLEOTIDE SEQUENCE [LARGE SCALE GENOMIC DNA]</scope>
    <source>
        <strain evidence="9 10">NIT-T3</strain>
    </source>
</reference>
<feature type="transmembrane region" description="Helical" evidence="6">
    <location>
        <begin position="501"/>
        <end position="522"/>
    </location>
</feature>
<comment type="subcellular location">
    <subcellularLocation>
        <location evidence="1">Endomembrane system</location>
        <topology evidence="1">Multi-pass membrane protein</topology>
    </subcellularLocation>
    <subcellularLocation>
        <location evidence="5">Membrane</location>
        <topology evidence="5">Multi-pass membrane protein</topology>
    </subcellularLocation>
</comment>
<reference evidence="9 10" key="2">
    <citation type="journal article" date="2021" name="Int. J. Syst. Evol. Microbiol.">
        <title>Isolation and Polyphasic Characterization of Desulfuromonas versatilis sp. Nov., an Electrogenic Bacteria Capable of Versatile Metabolism Isolated from a Graphene Oxide-Reducing Enrichment Culture.</title>
        <authorList>
            <person name="Xie L."/>
            <person name="Yoshida N."/>
            <person name="Ishii S."/>
            <person name="Meng L."/>
        </authorList>
    </citation>
    <scope>NUCLEOTIDE SEQUENCE [LARGE SCALE GENOMIC DNA]</scope>
    <source>
        <strain evidence="9 10">NIT-T3</strain>
    </source>
</reference>
<feature type="domain" description="NADH:quinone oxidoreductase/Mrp antiporter transmembrane" evidence="7">
    <location>
        <begin position="132"/>
        <end position="412"/>
    </location>
</feature>
<keyword evidence="3 6" id="KW-1133">Transmembrane helix</keyword>
<dbReference type="PANTHER" id="PTHR42829:SF2">
    <property type="entry name" value="NADH-UBIQUINONE OXIDOREDUCTASE CHAIN 5"/>
    <property type="match status" value="1"/>
</dbReference>
<feature type="transmembrane region" description="Helical" evidence="6">
    <location>
        <begin position="303"/>
        <end position="323"/>
    </location>
</feature>
<evidence type="ECO:0000256" key="3">
    <source>
        <dbReference type="ARBA" id="ARBA00022989"/>
    </source>
</evidence>
<evidence type="ECO:0000313" key="10">
    <source>
        <dbReference type="Proteomes" id="UP001319827"/>
    </source>
</evidence>
<dbReference type="Gene3D" id="1.20.5.2700">
    <property type="match status" value="1"/>
</dbReference>
<feature type="transmembrane region" description="Helical" evidence="6">
    <location>
        <begin position="86"/>
        <end position="103"/>
    </location>
</feature>
<feature type="transmembrane region" description="Helical" evidence="6">
    <location>
        <begin position="31"/>
        <end position="51"/>
    </location>
</feature>
<feature type="transmembrane region" description="Helical" evidence="6">
    <location>
        <begin position="329"/>
        <end position="349"/>
    </location>
</feature>
<dbReference type="NCBIfam" id="NF005141">
    <property type="entry name" value="PRK06590.1"/>
    <property type="match status" value="1"/>
</dbReference>
<evidence type="ECO:0000259" key="8">
    <source>
        <dbReference type="Pfam" id="PF00662"/>
    </source>
</evidence>
<dbReference type="PRINTS" id="PR01434">
    <property type="entry name" value="NADHDHGNASE5"/>
</dbReference>
<dbReference type="PANTHER" id="PTHR42829">
    <property type="entry name" value="NADH-UBIQUINONE OXIDOREDUCTASE CHAIN 5"/>
    <property type="match status" value="1"/>
</dbReference>
<feature type="transmembrane region" description="Helical" evidence="6">
    <location>
        <begin position="178"/>
        <end position="196"/>
    </location>
</feature>
<feature type="domain" description="NADH-Ubiquinone oxidoreductase (complex I) chain 5 N-terminal" evidence="8">
    <location>
        <begin position="66"/>
        <end position="116"/>
    </location>
</feature>
<protein>
    <submittedName>
        <fullName evidence="9">NADH-quinone oxidoreductase subunit L</fullName>
    </submittedName>
</protein>
<evidence type="ECO:0000256" key="5">
    <source>
        <dbReference type="RuleBase" id="RU000320"/>
    </source>
</evidence>
<accession>A0ABN6DVV9</accession>
<name>A0ABN6DVV9_9BACT</name>
<feature type="transmembrane region" description="Helical" evidence="6">
    <location>
        <begin position="115"/>
        <end position="132"/>
    </location>
</feature>
<evidence type="ECO:0000256" key="6">
    <source>
        <dbReference type="SAM" id="Phobius"/>
    </source>
</evidence>
<gene>
    <name evidence="9" type="primary">nuoL-2</name>
    <name evidence="9" type="ORF">DESUT3_04480</name>
</gene>
<dbReference type="InterPro" id="IPR001516">
    <property type="entry name" value="Proton_antipo_N"/>
</dbReference>
<feature type="transmembrane region" description="Helical" evidence="6">
    <location>
        <begin position="601"/>
        <end position="620"/>
    </location>
</feature>
<dbReference type="Pfam" id="PF00361">
    <property type="entry name" value="Proton_antipo_M"/>
    <property type="match status" value="1"/>
</dbReference>
<feature type="transmembrane region" description="Helical" evidence="6">
    <location>
        <begin position="370"/>
        <end position="391"/>
    </location>
</feature>
<evidence type="ECO:0000259" key="7">
    <source>
        <dbReference type="Pfam" id="PF00361"/>
    </source>
</evidence>
<dbReference type="PRINTS" id="PR01435">
    <property type="entry name" value="NPOXDRDTASE5"/>
</dbReference>
<feature type="transmembrane region" description="Helical" evidence="6">
    <location>
        <begin position="275"/>
        <end position="296"/>
    </location>
</feature>
<dbReference type="EMBL" id="AP024355">
    <property type="protein sequence ID" value="BCR03379.1"/>
    <property type="molecule type" value="Genomic_DNA"/>
</dbReference>
<organism evidence="9 10">
    <name type="scientific">Desulfuromonas versatilis</name>
    <dbReference type="NCBI Taxonomy" id="2802975"/>
    <lineage>
        <taxon>Bacteria</taxon>
        <taxon>Pseudomonadati</taxon>
        <taxon>Thermodesulfobacteriota</taxon>
        <taxon>Desulfuromonadia</taxon>
        <taxon>Desulfuromonadales</taxon>
        <taxon>Desulfuromonadaceae</taxon>
        <taxon>Desulfuromonas</taxon>
    </lineage>
</organism>
<feature type="transmembrane region" description="Helical" evidence="6">
    <location>
        <begin position="138"/>
        <end position="158"/>
    </location>
</feature>
<feature type="transmembrane region" description="Helical" evidence="6">
    <location>
        <begin position="245"/>
        <end position="269"/>
    </location>
</feature>
<proteinExistence type="predicted"/>
<feature type="transmembrane region" description="Helical" evidence="6">
    <location>
        <begin position="411"/>
        <end position="435"/>
    </location>
</feature>
<evidence type="ECO:0000256" key="1">
    <source>
        <dbReference type="ARBA" id="ARBA00004127"/>
    </source>
</evidence>
<dbReference type="NCBIfam" id="TIGR01974">
    <property type="entry name" value="NDH_I_L"/>
    <property type="match status" value="1"/>
</dbReference>
<dbReference type="InterPro" id="IPR003945">
    <property type="entry name" value="NU5C-like"/>
</dbReference>
<keyword evidence="2 5" id="KW-0812">Transmembrane</keyword>
<keyword evidence="4 6" id="KW-0472">Membrane</keyword>
<feature type="transmembrane region" description="Helical" evidence="6">
    <location>
        <begin position="447"/>
        <end position="469"/>
    </location>
</feature>
<evidence type="ECO:0000256" key="4">
    <source>
        <dbReference type="ARBA" id="ARBA00023136"/>
    </source>
</evidence>
<dbReference type="InterPro" id="IPR018393">
    <property type="entry name" value="NADHpl_OxRdtase_5_subgr"/>
</dbReference>
<evidence type="ECO:0000256" key="2">
    <source>
        <dbReference type="ARBA" id="ARBA00022692"/>
    </source>
</evidence>
<keyword evidence="10" id="KW-1185">Reference proteome</keyword>
<sequence>MKAQLLFLIPLLPLLGAAVNGLLGMKLPRAVRGGVAVAAVAASFAVTCLLWPLGHGEGTRTVLGTWLAGTGLQADFGILFDPLSASMALMVTGVSTLIHLYAVGYMNHEEDTARFFALLNLFVFAMLTIVLADNLLLLFLGWEGVGFCSYGLIGFWYAKLENAAAGRKAFLVTRVGDVFLAIAVLWLFAALGSVGIPEVNAGAGQLAPAAATAIVLLMLAGACGKSAQLPLMTWLPDAMAGPTPVSALIHAATMVTAGVYLLCRLFPVVALSPPAMAAIAMVGALTAFYAATCALAQREIKRVLAYSTMSQIGFMFIGVGAGAVSGAMFHLFTHAFFKALLFMGAGCVIHLCDEENDIFRMGGVKARSPFVFWMFLAGGLCLAGLPFSGGFFSKDGILLAAFSQGPGWLRIAWLLGLVSAFLTSLYTFRLLYLVFAGQPRRKLHKHTLPGLMLWTLPPLALLGLGGGLLNLPPAYGGGEALHHYLGGLAGLPLVVDHATEFALATVAGGLFALGALAAWGRYRAFPGDQPNRVKGFLLAGWQADALVERSLLRPFKAIGRFCWQGLDVTMIEGILGGFASFSQRQGDLLRKLTDGRLSTYLIGFVWGLLVLLGWFLLVLARH</sequence>
<dbReference type="Pfam" id="PF00662">
    <property type="entry name" value="Proton_antipo_N"/>
    <property type="match status" value="1"/>
</dbReference>
<feature type="transmembrane region" description="Helical" evidence="6">
    <location>
        <begin position="202"/>
        <end position="224"/>
    </location>
</feature>
<evidence type="ECO:0000313" key="9">
    <source>
        <dbReference type="EMBL" id="BCR03379.1"/>
    </source>
</evidence>